<protein>
    <submittedName>
        <fullName evidence="1">Uncharacterized protein</fullName>
    </submittedName>
</protein>
<name>A0AAU7UF13_9DEIO</name>
<proteinExistence type="predicted"/>
<evidence type="ECO:0000313" key="1">
    <source>
        <dbReference type="EMBL" id="XBV87006.1"/>
    </source>
</evidence>
<dbReference type="KEGG" id="dsc:ABOD76_12070"/>
<dbReference type="AlphaFoldDB" id="A0AAU7UF13"/>
<dbReference type="RefSeq" id="WP_350245103.1">
    <property type="nucleotide sequence ID" value="NZ_CP158299.1"/>
</dbReference>
<organism evidence="1">
    <name type="scientific">Deinococcus sonorensis KR-87</name>
    <dbReference type="NCBI Taxonomy" id="694439"/>
    <lineage>
        <taxon>Bacteria</taxon>
        <taxon>Thermotogati</taxon>
        <taxon>Deinococcota</taxon>
        <taxon>Deinococci</taxon>
        <taxon>Deinococcales</taxon>
        <taxon>Deinococcaceae</taxon>
        <taxon>Deinococcus</taxon>
    </lineage>
</organism>
<gene>
    <name evidence="1" type="ORF">ABOD76_12070</name>
</gene>
<reference evidence="1" key="1">
    <citation type="submission" date="2024-06" db="EMBL/GenBank/DDBJ databases">
        <title>Draft Genome Sequence of Deinococcus sonorensis Type Strain KR-87, a Biofilm Producing Representative of the Genus Deinococcus.</title>
        <authorList>
            <person name="Boren L.S."/>
            <person name="Grosso R.A."/>
            <person name="Hugenberg-Cox A.N."/>
            <person name="Hill J.T.E."/>
            <person name="Albert C.M."/>
            <person name="Tuohy J.M."/>
        </authorList>
    </citation>
    <scope>NUCLEOTIDE SEQUENCE</scope>
    <source>
        <strain evidence="1">KR-87</strain>
    </source>
</reference>
<sequence length="266" mass="28236">MLLDGLPAVRLNDIADTYYLKLSSAHLLLDDQPVATLHNPAATPPVVRDGDTVYVPVTMIGSVTYVAATGDLSVPHSATITTSVNVRTLALSTRTVKDLLLKDQQQKAAAQLKAQQLAEAQRKQQALAAEAARQARIQQQAAQQRAAAAAAKQAQVDQAADADAAKTLQVAQKAAPGMPLWAVGNGVYGVKIKGNKLFVQLVRVANNKVTDQCHNQTLDGLYVTQILNTAGTQGAMYVTFNSVGGIGHVAYTLRRSAALCDFTPLR</sequence>
<dbReference type="EMBL" id="CP158299">
    <property type="protein sequence ID" value="XBV87006.1"/>
    <property type="molecule type" value="Genomic_DNA"/>
</dbReference>
<accession>A0AAU7UF13</accession>